<evidence type="ECO:0000313" key="2">
    <source>
        <dbReference type="Proteomes" id="UP000502248"/>
    </source>
</evidence>
<sequence length="309" mass="35885">MSDDRTKDNLVLFPKTLDYYQIHLTKMLETERYGDAKGLLLFLLQCHGEAERHHTEWQALLGWLNAAFPEAVSHSEFGQLAEAEQDEDEQEDDIFRRRVEERFESDTDYIPQLLASLYNGDDPEQQLLILSQLMHVAHPDIDLSLRQWLARKEYIPPVQFRALQALRKQGAAGPVSFWRDGESLTVESGDTPLVFSEFPQGVLHVLDRVRQTAEVSDPTLSYFAEEMWKECVEVAYGTSIYKSMVEDDDGSSDLWGAALHQLLMEKLHGKHGDEWIREQYGITGELRFRYEQALRWLRQYSIEPRPNHT</sequence>
<proteinExistence type="predicted"/>
<dbReference type="KEGG" id="cheb:HH215_00270"/>
<organism evidence="1 2">
    <name type="scientific">Cohnella herbarum</name>
    <dbReference type="NCBI Taxonomy" id="2728023"/>
    <lineage>
        <taxon>Bacteria</taxon>
        <taxon>Bacillati</taxon>
        <taxon>Bacillota</taxon>
        <taxon>Bacilli</taxon>
        <taxon>Bacillales</taxon>
        <taxon>Paenibacillaceae</taxon>
        <taxon>Cohnella</taxon>
    </lineage>
</organism>
<dbReference type="AlphaFoldDB" id="A0A7Z2VEW3"/>
<gene>
    <name evidence="1" type="ORF">HH215_00270</name>
</gene>
<dbReference type="RefSeq" id="WP_169278072.1">
    <property type="nucleotide sequence ID" value="NZ_CP051680.1"/>
</dbReference>
<evidence type="ECO:0000313" key="1">
    <source>
        <dbReference type="EMBL" id="QJD81766.1"/>
    </source>
</evidence>
<accession>A0A7Z2VEW3</accession>
<dbReference type="EMBL" id="CP051680">
    <property type="protein sequence ID" value="QJD81766.1"/>
    <property type="molecule type" value="Genomic_DNA"/>
</dbReference>
<dbReference type="Proteomes" id="UP000502248">
    <property type="component" value="Chromosome"/>
</dbReference>
<name>A0A7Z2VEW3_9BACL</name>
<reference evidence="1 2" key="1">
    <citation type="submission" date="2020-04" db="EMBL/GenBank/DDBJ databases">
        <title>Genome sequencing of novel species.</title>
        <authorList>
            <person name="Heo J."/>
            <person name="Kim S.-J."/>
            <person name="Kim J.-S."/>
            <person name="Hong S.-B."/>
            <person name="Kwon S.-W."/>
        </authorList>
    </citation>
    <scope>NUCLEOTIDE SEQUENCE [LARGE SCALE GENOMIC DNA]</scope>
    <source>
        <strain evidence="1 2">MFER-1</strain>
    </source>
</reference>
<protein>
    <submittedName>
        <fullName evidence="1">Uncharacterized protein</fullName>
    </submittedName>
</protein>
<keyword evidence="2" id="KW-1185">Reference proteome</keyword>